<sequence length="279" mass="30148">MSEVWRARSRLAVMLLVGGVLLSGCGGLSGSTSGGASAAPEAALVETLAEMARGNEAKNRYSKAAEQYARLVETDPENETFVLGLARNLRYMGRPQDAFRALNRAMMEDSIPDSMDVRLEMVRILMASGAHEDAQSRLTELSASAPNDPRVLPLLGILADRDGRHREAQEAYRAALAVRPSDLRTANNLALSLALSGDLEEAIQLQNRIARDPSATMQIRQNLALLYAFAGRMDVAEQITRALLPKEAADQVVADLGRMVGRAEAMPRPNVEGAVPLSR</sequence>
<gene>
    <name evidence="4" type="ORF">SAMN05421720_108186</name>
</gene>
<dbReference type="SUPFAM" id="SSF48452">
    <property type="entry name" value="TPR-like"/>
    <property type="match status" value="1"/>
</dbReference>
<dbReference type="InterPro" id="IPR019734">
    <property type="entry name" value="TPR_rpt"/>
</dbReference>
<dbReference type="InterPro" id="IPR011990">
    <property type="entry name" value="TPR-like_helical_dom_sf"/>
</dbReference>
<dbReference type="Pfam" id="PF14559">
    <property type="entry name" value="TPR_19"/>
    <property type="match status" value="1"/>
</dbReference>
<dbReference type="SMART" id="SM00028">
    <property type="entry name" value="TPR"/>
    <property type="match status" value="2"/>
</dbReference>
<keyword evidence="2 3" id="KW-0802">TPR repeat</keyword>
<feature type="repeat" description="TPR" evidence="3">
    <location>
        <begin position="45"/>
        <end position="78"/>
    </location>
</feature>
<protein>
    <submittedName>
        <fullName evidence="4">Flp pilus assembly protein TadD, contains TPR repeats</fullName>
    </submittedName>
</protein>
<dbReference type="InterPro" id="IPR051012">
    <property type="entry name" value="CellSynth/LPSAsmb/PSIAsmb"/>
</dbReference>
<dbReference type="PANTHER" id="PTHR45586:SF1">
    <property type="entry name" value="LIPOPOLYSACCHARIDE ASSEMBLY PROTEIN B"/>
    <property type="match status" value="1"/>
</dbReference>
<evidence type="ECO:0000256" key="1">
    <source>
        <dbReference type="ARBA" id="ARBA00022737"/>
    </source>
</evidence>
<dbReference type="EMBL" id="FNAP01000008">
    <property type="protein sequence ID" value="SDE59072.1"/>
    <property type="molecule type" value="Genomic_DNA"/>
</dbReference>
<name>A0A1G7E5X3_9PROT</name>
<accession>A0A1G7E5X3</accession>
<evidence type="ECO:0000313" key="5">
    <source>
        <dbReference type="Proteomes" id="UP000199412"/>
    </source>
</evidence>
<dbReference type="Proteomes" id="UP000199412">
    <property type="component" value="Unassembled WGS sequence"/>
</dbReference>
<dbReference type="Gene3D" id="1.25.40.10">
    <property type="entry name" value="Tetratricopeptide repeat domain"/>
    <property type="match status" value="1"/>
</dbReference>
<dbReference type="PROSITE" id="PS51257">
    <property type="entry name" value="PROKAR_LIPOPROTEIN"/>
    <property type="match status" value="1"/>
</dbReference>
<reference evidence="4 5" key="1">
    <citation type="submission" date="2016-10" db="EMBL/GenBank/DDBJ databases">
        <authorList>
            <person name="de Groot N.N."/>
        </authorList>
    </citation>
    <scope>NUCLEOTIDE SEQUENCE [LARGE SCALE GENOMIC DNA]</scope>
    <source>
        <strain evidence="4 5">ATCC 700224</strain>
    </source>
</reference>
<organism evidence="4 5">
    <name type="scientific">Rhodospira trueperi</name>
    <dbReference type="NCBI Taxonomy" id="69960"/>
    <lineage>
        <taxon>Bacteria</taxon>
        <taxon>Pseudomonadati</taxon>
        <taxon>Pseudomonadota</taxon>
        <taxon>Alphaproteobacteria</taxon>
        <taxon>Rhodospirillales</taxon>
        <taxon>Rhodospirillaceae</taxon>
        <taxon>Rhodospira</taxon>
    </lineage>
</organism>
<dbReference type="AlphaFoldDB" id="A0A1G7E5X3"/>
<dbReference type="PANTHER" id="PTHR45586">
    <property type="entry name" value="TPR REPEAT-CONTAINING PROTEIN PA4667"/>
    <property type="match status" value="1"/>
</dbReference>
<dbReference type="STRING" id="69960.SAMN05421720_108186"/>
<evidence type="ECO:0000313" key="4">
    <source>
        <dbReference type="EMBL" id="SDE59072.1"/>
    </source>
</evidence>
<dbReference type="OrthoDB" id="422579at2"/>
<keyword evidence="5" id="KW-1185">Reference proteome</keyword>
<evidence type="ECO:0000256" key="3">
    <source>
        <dbReference type="PROSITE-ProRule" id="PRU00339"/>
    </source>
</evidence>
<feature type="repeat" description="TPR" evidence="3">
    <location>
        <begin position="149"/>
        <end position="182"/>
    </location>
</feature>
<evidence type="ECO:0000256" key="2">
    <source>
        <dbReference type="ARBA" id="ARBA00022803"/>
    </source>
</evidence>
<proteinExistence type="predicted"/>
<keyword evidence="1" id="KW-0677">Repeat</keyword>
<dbReference type="RefSeq" id="WP_092786622.1">
    <property type="nucleotide sequence ID" value="NZ_FNAP01000008.1"/>
</dbReference>
<dbReference type="PROSITE" id="PS50005">
    <property type="entry name" value="TPR"/>
    <property type="match status" value="2"/>
</dbReference>